<dbReference type="PROSITE" id="PS51186">
    <property type="entry name" value="GNAT"/>
    <property type="match status" value="1"/>
</dbReference>
<dbReference type="AlphaFoldDB" id="A0A166A408"/>
<keyword evidence="3" id="KW-1185">Reference proteome</keyword>
<dbReference type="Proteomes" id="UP000076798">
    <property type="component" value="Unassembled WGS sequence"/>
</dbReference>
<sequence>MNRFLPRFDAYISTEGTDGLKNSISHSEGEDDLAISTQPVDLEKNSNIGQECQVSTPVVSPLTYAQIPTAAETIWDAFEWDVFSWYMDGRNGTEPAPKRAAFQKWISYLGLWYYITRRIALQIAAAHSVTVIYPPPKASRKRTLIEWLIDTLAEMIGFIVFLLQPKIAQKRAKDFSDQKNKIAGEHFGEKVDEMFYVHVIATSPSYQGRGHGGALMDSIARIADRVGKDGWLISSGPHNVPFYKFHGYESVGQIRMGKNDLLWFKGEIVCDVMVRKSRKVFQNQFSDSGVDKI</sequence>
<dbReference type="Gene3D" id="3.40.630.30">
    <property type="match status" value="1"/>
</dbReference>
<evidence type="ECO:0000259" key="1">
    <source>
        <dbReference type="PROSITE" id="PS51186"/>
    </source>
</evidence>
<dbReference type="STRING" id="1314776.A0A166A408"/>
<protein>
    <recommendedName>
        <fullName evidence="1">N-acetyltransferase domain-containing protein</fullName>
    </recommendedName>
</protein>
<gene>
    <name evidence="2" type="ORF">SISSUDRAFT_221683</name>
</gene>
<dbReference type="PANTHER" id="PTHR42791">
    <property type="entry name" value="GNAT FAMILY ACETYLTRANSFERASE"/>
    <property type="match status" value="1"/>
</dbReference>
<feature type="domain" description="N-acetyltransferase" evidence="1">
    <location>
        <begin position="131"/>
        <end position="267"/>
    </location>
</feature>
<dbReference type="GO" id="GO:0016747">
    <property type="term" value="F:acyltransferase activity, transferring groups other than amino-acyl groups"/>
    <property type="evidence" value="ECO:0007669"/>
    <property type="project" value="InterPro"/>
</dbReference>
<dbReference type="InterPro" id="IPR016181">
    <property type="entry name" value="Acyl_CoA_acyltransferase"/>
</dbReference>
<dbReference type="Pfam" id="PF13673">
    <property type="entry name" value="Acetyltransf_10"/>
    <property type="match status" value="1"/>
</dbReference>
<accession>A0A166A408</accession>
<reference evidence="2 3" key="1">
    <citation type="journal article" date="2016" name="Mol. Biol. Evol.">
        <title>Comparative Genomics of Early-Diverging Mushroom-Forming Fungi Provides Insights into the Origins of Lignocellulose Decay Capabilities.</title>
        <authorList>
            <person name="Nagy L.G."/>
            <person name="Riley R."/>
            <person name="Tritt A."/>
            <person name="Adam C."/>
            <person name="Daum C."/>
            <person name="Floudas D."/>
            <person name="Sun H."/>
            <person name="Yadav J.S."/>
            <person name="Pangilinan J."/>
            <person name="Larsson K.H."/>
            <person name="Matsuura K."/>
            <person name="Barry K."/>
            <person name="Labutti K."/>
            <person name="Kuo R."/>
            <person name="Ohm R.A."/>
            <person name="Bhattacharya S.S."/>
            <person name="Shirouzu T."/>
            <person name="Yoshinaga Y."/>
            <person name="Martin F.M."/>
            <person name="Grigoriev I.V."/>
            <person name="Hibbett D.S."/>
        </authorList>
    </citation>
    <scope>NUCLEOTIDE SEQUENCE [LARGE SCALE GENOMIC DNA]</scope>
    <source>
        <strain evidence="2 3">HHB10207 ss-3</strain>
    </source>
</reference>
<organism evidence="2 3">
    <name type="scientific">Sistotremastrum suecicum HHB10207 ss-3</name>
    <dbReference type="NCBI Taxonomy" id="1314776"/>
    <lineage>
        <taxon>Eukaryota</taxon>
        <taxon>Fungi</taxon>
        <taxon>Dikarya</taxon>
        <taxon>Basidiomycota</taxon>
        <taxon>Agaricomycotina</taxon>
        <taxon>Agaricomycetes</taxon>
        <taxon>Sistotremastrales</taxon>
        <taxon>Sistotremastraceae</taxon>
        <taxon>Sistotremastrum</taxon>
    </lineage>
</organism>
<dbReference type="CDD" id="cd04301">
    <property type="entry name" value="NAT_SF"/>
    <property type="match status" value="1"/>
</dbReference>
<name>A0A166A408_9AGAM</name>
<dbReference type="SUPFAM" id="SSF55729">
    <property type="entry name" value="Acyl-CoA N-acyltransferases (Nat)"/>
    <property type="match status" value="1"/>
</dbReference>
<proteinExistence type="predicted"/>
<dbReference type="OrthoDB" id="2744543at2759"/>
<evidence type="ECO:0000313" key="3">
    <source>
        <dbReference type="Proteomes" id="UP000076798"/>
    </source>
</evidence>
<dbReference type="InterPro" id="IPR052523">
    <property type="entry name" value="Trichothecene_AcTrans"/>
</dbReference>
<dbReference type="EMBL" id="KV428159">
    <property type="protein sequence ID" value="KZT34935.1"/>
    <property type="molecule type" value="Genomic_DNA"/>
</dbReference>
<evidence type="ECO:0000313" key="2">
    <source>
        <dbReference type="EMBL" id="KZT34935.1"/>
    </source>
</evidence>
<dbReference type="PANTHER" id="PTHR42791:SF1">
    <property type="entry name" value="N-ACETYLTRANSFERASE DOMAIN-CONTAINING PROTEIN"/>
    <property type="match status" value="1"/>
</dbReference>
<dbReference type="InterPro" id="IPR000182">
    <property type="entry name" value="GNAT_dom"/>
</dbReference>